<protein>
    <recommendedName>
        <fullName evidence="1">DUF7924 domain-containing protein</fullName>
    </recommendedName>
</protein>
<keyword evidence="3" id="KW-1185">Reference proteome</keyword>
<gene>
    <name evidence="2" type="ORF">GOMPHAMPRED_007605</name>
</gene>
<dbReference type="Proteomes" id="UP000664169">
    <property type="component" value="Unassembled WGS sequence"/>
</dbReference>
<evidence type="ECO:0000313" key="3">
    <source>
        <dbReference type="Proteomes" id="UP000664169"/>
    </source>
</evidence>
<proteinExistence type="predicted"/>
<comment type="caution">
    <text evidence="2">The sequence shown here is derived from an EMBL/GenBank/DDBJ whole genome shotgun (WGS) entry which is preliminary data.</text>
</comment>
<reference evidence="2" key="1">
    <citation type="submission" date="2021-03" db="EMBL/GenBank/DDBJ databases">
        <authorList>
            <person name="Tagirdzhanova G."/>
        </authorList>
    </citation>
    <scope>NUCLEOTIDE SEQUENCE</scope>
</reference>
<dbReference type="Pfam" id="PF25545">
    <property type="entry name" value="DUF7924"/>
    <property type="match status" value="1"/>
</dbReference>
<name>A0A8H3ETY0_9LECA</name>
<accession>A0A8H3ETY0</accession>
<feature type="domain" description="DUF7924" evidence="1">
    <location>
        <begin position="175"/>
        <end position="307"/>
    </location>
</feature>
<dbReference type="OrthoDB" id="5426775at2759"/>
<dbReference type="InterPro" id="IPR057684">
    <property type="entry name" value="DUF7924"/>
</dbReference>
<sequence>MISFIHSPQPRRSLKRKVEDLANATQNNKRIRYDPEPCQSVVEWLNGVLRPRSAPPVLQDVHSVGSKDPTYMRPLTAEPYVKLSQPNLPQYPVMPQTDSLASIKALGTENRLYRDTLVHHGIYIDRAGYKAPEEIDTFVATYITQDRSSPPLNQKEIEKDSNFSSLGEKVICHPYAQKYSRPTPDNRLPFLAFEVTSEASGSTMWQAENQAAGSGSHIVSAYRWLLQQSSKQDSFAPDKALGFTVCLTARAAILYVHYYNEKDQKYHMSVVNSYWLHVPADIQKCNRDIKNLLDYGLGARREAVNEVLEKLWPIPQAWSDRTSRKRKAEPLYQNTPITSTLTSISTQDSKGF</sequence>
<dbReference type="AlphaFoldDB" id="A0A8H3ETY0"/>
<dbReference type="PANTHER" id="PTHR42470:SF1">
    <property type="entry name" value="VAST DOMAIN-CONTAINING PROTEIN"/>
    <property type="match status" value="1"/>
</dbReference>
<organism evidence="2 3">
    <name type="scientific">Gomphillus americanus</name>
    <dbReference type="NCBI Taxonomy" id="1940652"/>
    <lineage>
        <taxon>Eukaryota</taxon>
        <taxon>Fungi</taxon>
        <taxon>Dikarya</taxon>
        <taxon>Ascomycota</taxon>
        <taxon>Pezizomycotina</taxon>
        <taxon>Lecanoromycetes</taxon>
        <taxon>OSLEUM clade</taxon>
        <taxon>Ostropomycetidae</taxon>
        <taxon>Ostropales</taxon>
        <taxon>Graphidaceae</taxon>
        <taxon>Gomphilloideae</taxon>
        <taxon>Gomphillus</taxon>
    </lineage>
</organism>
<evidence type="ECO:0000259" key="1">
    <source>
        <dbReference type="Pfam" id="PF25545"/>
    </source>
</evidence>
<dbReference type="PANTHER" id="PTHR42470">
    <property type="entry name" value="VAST DOMAIN-CONTAINING PROTEIN"/>
    <property type="match status" value="1"/>
</dbReference>
<dbReference type="EMBL" id="CAJPDQ010000007">
    <property type="protein sequence ID" value="CAF9912237.1"/>
    <property type="molecule type" value="Genomic_DNA"/>
</dbReference>
<evidence type="ECO:0000313" key="2">
    <source>
        <dbReference type="EMBL" id="CAF9912237.1"/>
    </source>
</evidence>